<keyword evidence="3" id="KW-1185">Reference proteome</keyword>
<dbReference type="PANTHER" id="PTHR14187">
    <property type="entry name" value="ALPHA KINASE/ELONGATION FACTOR 2 KINASE"/>
    <property type="match status" value="1"/>
</dbReference>
<dbReference type="OMA" id="QESARYE"/>
<gene>
    <name evidence="2" type="ORF">SEPMUDRAFT_136516</name>
</gene>
<reference evidence="2 3" key="1">
    <citation type="journal article" date="2012" name="PLoS Pathog.">
        <title>Diverse lifestyles and strategies of plant pathogenesis encoded in the genomes of eighteen Dothideomycetes fungi.</title>
        <authorList>
            <person name="Ohm R.A."/>
            <person name="Feau N."/>
            <person name="Henrissat B."/>
            <person name="Schoch C.L."/>
            <person name="Horwitz B.A."/>
            <person name="Barry K.W."/>
            <person name="Condon B.J."/>
            <person name="Copeland A.C."/>
            <person name="Dhillon B."/>
            <person name="Glaser F."/>
            <person name="Hesse C.N."/>
            <person name="Kosti I."/>
            <person name="LaButti K."/>
            <person name="Lindquist E.A."/>
            <person name="Lucas S."/>
            <person name="Salamov A.A."/>
            <person name="Bradshaw R.E."/>
            <person name="Ciuffetti L."/>
            <person name="Hamelin R.C."/>
            <person name="Kema G.H.J."/>
            <person name="Lawrence C."/>
            <person name="Scott J.A."/>
            <person name="Spatafora J.W."/>
            <person name="Turgeon B.G."/>
            <person name="de Wit P.J.G.M."/>
            <person name="Zhong S."/>
            <person name="Goodwin S.B."/>
            <person name="Grigoriev I.V."/>
        </authorList>
    </citation>
    <scope>NUCLEOTIDE SEQUENCE [LARGE SCALE GENOMIC DNA]</scope>
    <source>
        <strain evidence="2 3">SO2202</strain>
    </source>
</reference>
<dbReference type="RefSeq" id="XP_016756448.1">
    <property type="nucleotide sequence ID" value="XM_016902781.1"/>
</dbReference>
<dbReference type="EMBL" id="KB456271">
    <property type="protein sequence ID" value="EMF08327.1"/>
    <property type="molecule type" value="Genomic_DNA"/>
</dbReference>
<evidence type="ECO:0008006" key="4">
    <source>
        <dbReference type="Google" id="ProtNLM"/>
    </source>
</evidence>
<dbReference type="Gene3D" id="3.30.420.40">
    <property type="match status" value="1"/>
</dbReference>
<name>M3CW13_SPHMS</name>
<dbReference type="eggNOG" id="ENOG502SWIJ">
    <property type="taxonomic scope" value="Eukaryota"/>
</dbReference>
<dbReference type="STRING" id="692275.M3CW13"/>
<evidence type="ECO:0000313" key="3">
    <source>
        <dbReference type="Proteomes" id="UP000016931"/>
    </source>
</evidence>
<dbReference type="OrthoDB" id="3630997at2759"/>
<sequence length="774" mass="85907">MAEARLLPDAPQKPTKTVHISIDYGTTKIAVAFWIGVPGTQPLDTEIADVKFPGDATSPQKLAFKNGKCHQGHELEEMLRKGKLKQEDVIDYLKVLFYKSHESSDFAERALLQLRQHAHILELGEDAPVDELKIQALAMQLKCLMRGVEQAIENDGEQHFRHTREEIRACPRRIFISVPGMWTPAGNRCMSEAAKKAGLAQVDLVWEPQAAAAYWLQKTKVSGEGIYRAGDMIQILDAGGGTSDTIAYEVQVDDSVGESDDGGYGGALKLVSMGNANGALAGSEFINQEFLRWVVRRINLEHLTAHYPGGIAAVSTHLGLTDAAVRRLAQADFNGVGGDYAHEIRNIYASGLDRLLENMDISKAEFVDHANTNFRQLKHRLNKHDFEAGSRAVHKVLIDGANNQTAAIEDYKVRLKRDEIFGFFEPVLAKNFDLVRQSLETNSNIKTIIVIGGLRHSDYFMSQLAQQFPQVTIIGATNSAVGQPQPVSRGALWAFGIAEAQDLPATDTYGISEDQPYNRAIHTDLAPGETVPGTFEPHVEYAPQRWKTIVASGRRSERTSIWQQRLVFKDEEDLHLQIYWSAVKREEDSAILVAQDSDVTVPGVEKWALLVGVLPNLQQCGFKLQYPKSEQTKQTRQTRQSKRAVAEEDEEYTEGSSKSTSKRKLRTRANAGKSGPKQAKGTPIRASHCTNCKSNIPQTGVCTTCQESARYEVWYRVIISASGANVAVRWEMMANPSLSNEKDLAEENFDEGEDLFVLYEDAIVDKSFNPNPLA</sequence>
<feature type="compositionally biased region" description="Low complexity" evidence="1">
    <location>
        <begin position="629"/>
        <end position="638"/>
    </location>
</feature>
<dbReference type="GeneID" id="27899918"/>
<dbReference type="Proteomes" id="UP000016931">
    <property type="component" value="Unassembled WGS sequence"/>
</dbReference>
<dbReference type="CDD" id="cd10170">
    <property type="entry name" value="ASKHA_NBD_HSP70"/>
    <property type="match status" value="1"/>
</dbReference>
<evidence type="ECO:0000256" key="1">
    <source>
        <dbReference type="SAM" id="MobiDB-lite"/>
    </source>
</evidence>
<dbReference type="AlphaFoldDB" id="M3CW13"/>
<organism evidence="2 3">
    <name type="scientific">Sphaerulina musiva (strain SO2202)</name>
    <name type="common">Poplar stem canker fungus</name>
    <name type="synonym">Septoria musiva</name>
    <dbReference type="NCBI Taxonomy" id="692275"/>
    <lineage>
        <taxon>Eukaryota</taxon>
        <taxon>Fungi</taxon>
        <taxon>Dikarya</taxon>
        <taxon>Ascomycota</taxon>
        <taxon>Pezizomycotina</taxon>
        <taxon>Dothideomycetes</taxon>
        <taxon>Dothideomycetidae</taxon>
        <taxon>Mycosphaerellales</taxon>
        <taxon>Mycosphaerellaceae</taxon>
        <taxon>Sphaerulina</taxon>
    </lineage>
</organism>
<evidence type="ECO:0000313" key="2">
    <source>
        <dbReference type="EMBL" id="EMF08327.1"/>
    </source>
</evidence>
<protein>
    <recommendedName>
        <fullName evidence="4">Actin-like ATPase domain-containing protein</fullName>
    </recommendedName>
</protein>
<proteinExistence type="predicted"/>
<dbReference type="InterPro" id="IPR043129">
    <property type="entry name" value="ATPase_NBD"/>
</dbReference>
<dbReference type="SUPFAM" id="SSF53067">
    <property type="entry name" value="Actin-like ATPase domain"/>
    <property type="match status" value="2"/>
</dbReference>
<feature type="region of interest" description="Disordered" evidence="1">
    <location>
        <begin position="629"/>
        <end position="685"/>
    </location>
</feature>
<accession>M3CW13</accession>
<dbReference type="PANTHER" id="PTHR14187:SF5">
    <property type="entry name" value="HEAT SHOCK 70 KDA PROTEIN 12A"/>
    <property type="match status" value="1"/>
</dbReference>
<dbReference type="HOGENOM" id="CLU_361370_0_0_1"/>